<dbReference type="Gene3D" id="3.40.630.30">
    <property type="match status" value="1"/>
</dbReference>
<dbReference type="Proteomes" id="UP000003280">
    <property type="component" value="Unassembled WGS sequence"/>
</dbReference>
<dbReference type="HOGENOM" id="CLU_013985_23_2_9"/>
<sequence length="148" mass="17452">MEARVRRAEAKDIPTIMSLEYENFDEPWSYETILLEMAKGSNITLVIENQKVFGYMLVIMMYEEFHIGSICIDENYRNLGYGEKLLKSFFDITDSFGYDTTLEVRYDNYSAIKLYEKLGFEKSGIRKNYYKHGKDAIIMWRKNVNTGN</sequence>
<comment type="similarity">
    <text evidence="3">Belongs to the acetyltransferase family. RimI subfamily.</text>
</comment>
<dbReference type="PANTHER" id="PTHR23091">
    <property type="entry name" value="N-TERMINAL ACETYLTRANSFERASE"/>
    <property type="match status" value="1"/>
</dbReference>
<keyword evidence="2 5" id="KW-0012">Acyltransferase</keyword>
<keyword evidence="6" id="KW-1185">Reference proteome</keyword>
<comment type="function">
    <text evidence="3">Acetylates the N-terminal alanine of ribosomal protein bS18.</text>
</comment>
<dbReference type="InterPro" id="IPR045047">
    <property type="entry name" value="Ard1-like"/>
</dbReference>
<reference evidence="5 6" key="1">
    <citation type="submission" date="2010-07" db="EMBL/GenBank/DDBJ databases">
        <authorList>
            <person name="Muzny D."/>
            <person name="Qin X."/>
            <person name="Deng J."/>
            <person name="Jiang H."/>
            <person name="Liu Y."/>
            <person name="Qu J."/>
            <person name="Song X.-Z."/>
            <person name="Zhang L."/>
            <person name="Thornton R."/>
            <person name="Coyle M."/>
            <person name="Francisco L."/>
            <person name="Jackson L."/>
            <person name="Javaid M."/>
            <person name="Korchina V."/>
            <person name="Kovar C."/>
            <person name="Mata R."/>
            <person name="Mathew T."/>
            <person name="Ngo R."/>
            <person name="Nguyen L."/>
            <person name="Nguyen N."/>
            <person name="Okwuonu G."/>
            <person name="Ongeri F."/>
            <person name="Pham C."/>
            <person name="Simmons D."/>
            <person name="Wilczek-Boney K."/>
            <person name="Hale W."/>
            <person name="Jakkamsetti A."/>
            <person name="Pham P."/>
            <person name="Ruth R."/>
            <person name="San Lucas F."/>
            <person name="Warren J."/>
            <person name="Zhang J."/>
            <person name="Zhao Z."/>
            <person name="Zhou C."/>
            <person name="Zhu D."/>
            <person name="Lee S."/>
            <person name="Bess C."/>
            <person name="Blankenburg K."/>
            <person name="Forbes L."/>
            <person name="Fu Q."/>
            <person name="Gubbala S."/>
            <person name="Hirani K."/>
            <person name="Jayaseelan J.C."/>
            <person name="Lara F."/>
            <person name="Munidasa M."/>
            <person name="Palculict T."/>
            <person name="Patil S."/>
            <person name="Pu L.-L."/>
            <person name="Saada N."/>
            <person name="Tang L."/>
            <person name="Weissenberger G."/>
            <person name="Zhu Y."/>
            <person name="Hemphill L."/>
            <person name="Shang Y."/>
            <person name="Youmans B."/>
            <person name="Ayvaz T."/>
            <person name="Ross M."/>
            <person name="Santibanez J."/>
            <person name="Aqrawi P."/>
            <person name="Gross S."/>
            <person name="Joshi V."/>
            <person name="Fowler G."/>
            <person name="Nazareth L."/>
            <person name="Reid J."/>
            <person name="Worley K."/>
            <person name="Petrosino J."/>
            <person name="Highlander S."/>
            <person name="Gibbs R."/>
        </authorList>
    </citation>
    <scope>NUCLEOTIDE SEQUENCE [LARGE SCALE GENOMIC DNA]</scope>
    <source>
        <strain evidence="5 6">ATCC BAA-1640</strain>
    </source>
</reference>
<protein>
    <recommendedName>
        <fullName evidence="3">[Ribosomal protein bS18]-alanine N-acetyltransferase</fullName>
        <ecNumber evidence="3">2.3.1.266</ecNumber>
    </recommendedName>
</protein>
<dbReference type="NCBIfam" id="TIGR01575">
    <property type="entry name" value="rimI"/>
    <property type="match status" value="1"/>
</dbReference>
<dbReference type="eggNOG" id="COG0456">
    <property type="taxonomic scope" value="Bacteria"/>
</dbReference>
<dbReference type="PANTHER" id="PTHR23091:SF4">
    <property type="entry name" value="N-TERMINAL AMINO-ACID N(ALPHA)-ACETYLTRANSFERASE NATA"/>
    <property type="match status" value="1"/>
</dbReference>
<accession>E0NLQ8</accession>
<gene>
    <name evidence="5" type="primary">rimI</name>
    <name evidence="5" type="ORF">HMPREF9225_1138</name>
</gene>
<dbReference type="InterPro" id="IPR006464">
    <property type="entry name" value="AcTrfase_RimI/Ard1"/>
</dbReference>
<dbReference type="GO" id="GO:0031415">
    <property type="term" value="C:NatA complex"/>
    <property type="evidence" value="ECO:0007669"/>
    <property type="project" value="InterPro"/>
</dbReference>
<keyword evidence="3" id="KW-0963">Cytoplasm</keyword>
<evidence type="ECO:0000313" key="5">
    <source>
        <dbReference type="EMBL" id="EFM25249.1"/>
    </source>
</evidence>
<dbReference type="STRING" id="862517.HMPREF9225_1138"/>
<evidence type="ECO:0000256" key="2">
    <source>
        <dbReference type="ARBA" id="ARBA00023315"/>
    </source>
</evidence>
<name>E0NLQ8_9FIRM</name>
<dbReference type="InterPro" id="IPR016181">
    <property type="entry name" value="Acyl_CoA_acyltransferase"/>
</dbReference>
<feature type="domain" description="N-acetyltransferase" evidence="4">
    <location>
        <begin position="3"/>
        <end position="144"/>
    </location>
</feature>
<dbReference type="EC" id="2.3.1.266" evidence="3"/>
<comment type="catalytic activity">
    <reaction evidence="3">
        <text>N-terminal L-alanyl-[ribosomal protein bS18] + acetyl-CoA = N-terminal N(alpha)-acetyl-L-alanyl-[ribosomal protein bS18] + CoA + H(+)</text>
        <dbReference type="Rhea" id="RHEA:43756"/>
        <dbReference type="Rhea" id="RHEA-COMP:10676"/>
        <dbReference type="Rhea" id="RHEA-COMP:10677"/>
        <dbReference type="ChEBI" id="CHEBI:15378"/>
        <dbReference type="ChEBI" id="CHEBI:57287"/>
        <dbReference type="ChEBI" id="CHEBI:57288"/>
        <dbReference type="ChEBI" id="CHEBI:64718"/>
        <dbReference type="ChEBI" id="CHEBI:83683"/>
        <dbReference type="EC" id="2.3.1.266"/>
    </reaction>
</comment>
<dbReference type="InterPro" id="IPR000182">
    <property type="entry name" value="GNAT_dom"/>
</dbReference>
<dbReference type="EMBL" id="AEEH01000043">
    <property type="protein sequence ID" value="EFM25249.1"/>
    <property type="molecule type" value="Genomic_DNA"/>
</dbReference>
<dbReference type="GO" id="GO:0008999">
    <property type="term" value="F:protein-N-terminal-alanine acetyltransferase activity"/>
    <property type="evidence" value="ECO:0007669"/>
    <property type="project" value="UniProtKB-EC"/>
</dbReference>
<dbReference type="SUPFAM" id="SSF55729">
    <property type="entry name" value="Acyl-CoA N-acyltransferases (Nat)"/>
    <property type="match status" value="1"/>
</dbReference>
<proteinExistence type="inferred from homology"/>
<dbReference type="AlphaFoldDB" id="E0NLQ8"/>
<dbReference type="OrthoDB" id="9794566at2"/>
<comment type="subcellular location">
    <subcellularLocation>
        <location evidence="3">Cytoplasm</location>
    </subcellularLocation>
</comment>
<dbReference type="Pfam" id="PF00583">
    <property type="entry name" value="Acetyltransf_1"/>
    <property type="match status" value="1"/>
</dbReference>
<evidence type="ECO:0000259" key="4">
    <source>
        <dbReference type="PROSITE" id="PS51186"/>
    </source>
</evidence>
<evidence type="ECO:0000313" key="6">
    <source>
        <dbReference type="Proteomes" id="UP000003280"/>
    </source>
</evidence>
<organism evidence="5 6">
    <name type="scientific">Peptoniphilus duerdenii ATCC BAA-1640</name>
    <dbReference type="NCBI Taxonomy" id="862517"/>
    <lineage>
        <taxon>Bacteria</taxon>
        <taxon>Bacillati</taxon>
        <taxon>Bacillota</taxon>
        <taxon>Tissierellia</taxon>
        <taxon>Tissierellales</taxon>
        <taxon>Peptoniphilaceae</taxon>
        <taxon>Peptoniphilus</taxon>
    </lineage>
</organism>
<comment type="caution">
    <text evidence="5">The sequence shown here is derived from an EMBL/GenBank/DDBJ whole genome shotgun (WGS) entry which is preliminary data.</text>
</comment>
<dbReference type="RefSeq" id="WP_008901952.1">
    <property type="nucleotide sequence ID" value="NZ_GL397071.1"/>
</dbReference>
<evidence type="ECO:0000256" key="3">
    <source>
        <dbReference type="RuleBase" id="RU363094"/>
    </source>
</evidence>
<evidence type="ECO:0000256" key="1">
    <source>
        <dbReference type="ARBA" id="ARBA00022679"/>
    </source>
</evidence>
<dbReference type="PROSITE" id="PS51186">
    <property type="entry name" value="GNAT"/>
    <property type="match status" value="1"/>
</dbReference>
<dbReference type="CDD" id="cd04301">
    <property type="entry name" value="NAT_SF"/>
    <property type="match status" value="1"/>
</dbReference>
<keyword evidence="1 5" id="KW-0808">Transferase</keyword>